<comment type="caution">
    <text evidence="11">The sequence shown here is derived from an EMBL/GenBank/DDBJ whole genome shotgun (WGS) entry which is preliminary data.</text>
</comment>
<organism evidence="11 12">
    <name type="scientific">Thermoproteota archaeon</name>
    <dbReference type="NCBI Taxonomy" id="2056631"/>
    <lineage>
        <taxon>Archaea</taxon>
        <taxon>Thermoproteota</taxon>
    </lineage>
</organism>
<dbReference type="AlphaFoldDB" id="A0A497F293"/>
<evidence type="ECO:0000256" key="7">
    <source>
        <dbReference type="ARBA" id="ARBA00049366"/>
    </source>
</evidence>
<dbReference type="GO" id="GO:0004067">
    <property type="term" value="F:asparaginase activity"/>
    <property type="evidence" value="ECO:0007669"/>
    <property type="project" value="UniProtKB-EC"/>
</dbReference>
<sequence length="325" mass="35239">MKVKPVILIHGGAGNYRAFPPEDLEKRRAWLKKAALEGFKVLTRESALDAVEVAVKVMEDSGVFNAGLGSVLCLNKRVEMDAAIMDGRDLGVGAVACISGFKNPVSIARKIMEETDHILIVGKAAEKLAEFFGFKRTNNLITESKLNRFEKVYRDWIEGRRRRMMKIRKMVLEKKGIFDLTGTVGAVAIDSEGNLASAVSTGGYWLKLPGRVGDVPLVGCGFYADNECGAASATGVGELIARLTLSKLCCDMMRTGISAQKACEAAIDLITSKFGEGNAGIIAIDRQGRWGFAFNTAGMGRAIMADGMDEPKVAIFREEEFPMSI</sequence>
<keyword evidence="4" id="KW-0068">Autocatalytic cleavage</keyword>
<dbReference type="GO" id="GO:0008233">
    <property type="term" value="F:peptidase activity"/>
    <property type="evidence" value="ECO:0007669"/>
    <property type="project" value="UniProtKB-KW"/>
</dbReference>
<dbReference type="CDD" id="cd14950">
    <property type="entry name" value="Asparaginase_2_like_2"/>
    <property type="match status" value="1"/>
</dbReference>
<evidence type="ECO:0000313" key="12">
    <source>
        <dbReference type="Proteomes" id="UP000269499"/>
    </source>
</evidence>
<evidence type="ECO:0000256" key="1">
    <source>
        <dbReference type="ARBA" id="ARBA00012920"/>
    </source>
</evidence>
<dbReference type="GO" id="GO:0006508">
    <property type="term" value="P:proteolysis"/>
    <property type="evidence" value="ECO:0007669"/>
    <property type="project" value="UniProtKB-KW"/>
</dbReference>
<evidence type="ECO:0000256" key="10">
    <source>
        <dbReference type="PIRSR" id="PIRSR600246-3"/>
    </source>
</evidence>
<accession>A0A497F293</accession>
<dbReference type="Gene3D" id="3.60.20.30">
    <property type="entry name" value="(Glycosyl)asparaginase"/>
    <property type="match status" value="1"/>
</dbReference>
<evidence type="ECO:0000256" key="6">
    <source>
        <dbReference type="ARBA" id="ARBA00044776"/>
    </source>
</evidence>
<dbReference type="InterPro" id="IPR029055">
    <property type="entry name" value="Ntn_hydrolases_N"/>
</dbReference>
<keyword evidence="2" id="KW-0645">Protease</keyword>
<dbReference type="Pfam" id="PF01112">
    <property type="entry name" value="Asparaginase_2"/>
    <property type="match status" value="1"/>
</dbReference>
<evidence type="ECO:0000256" key="5">
    <source>
        <dbReference type="ARBA" id="ARBA00030414"/>
    </source>
</evidence>
<name>A0A497F293_9CREN</name>
<feature type="binding site" evidence="9">
    <location>
        <begin position="234"/>
        <end position="237"/>
    </location>
    <ligand>
        <name>substrate</name>
    </ligand>
</feature>
<dbReference type="PANTHER" id="PTHR10188:SF6">
    <property type="entry name" value="N(4)-(BETA-N-ACETYLGLUCOSAMINYL)-L-ASPARAGINASE"/>
    <property type="match status" value="1"/>
</dbReference>
<dbReference type="PANTHER" id="PTHR10188">
    <property type="entry name" value="L-ASPARAGINASE"/>
    <property type="match status" value="1"/>
</dbReference>
<feature type="active site" description="Nucleophile" evidence="8">
    <location>
        <position position="183"/>
    </location>
</feature>
<feature type="site" description="Cleavage; by autolysis" evidence="10">
    <location>
        <begin position="182"/>
        <end position="183"/>
    </location>
</feature>
<gene>
    <name evidence="11" type="ORF">DRJ26_02935</name>
</gene>
<evidence type="ECO:0000256" key="8">
    <source>
        <dbReference type="PIRSR" id="PIRSR600246-1"/>
    </source>
</evidence>
<proteinExistence type="predicted"/>
<dbReference type="InterPro" id="IPR000246">
    <property type="entry name" value="Peptidase_T2"/>
</dbReference>
<evidence type="ECO:0000256" key="3">
    <source>
        <dbReference type="ARBA" id="ARBA00022801"/>
    </source>
</evidence>
<evidence type="ECO:0000256" key="4">
    <source>
        <dbReference type="ARBA" id="ARBA00022813"/>
    </source>
</evidence>
<protein>
    <recommendedName>
        <fullName evidence="6">Plant-type L-asparaginase</fullName>
        <ecNumber evidence="1">3.5.1.1</ecNumber>
    </recommendedName>
    <alternativeName>
        <fullName evidence="5">L-asparagine amidohydrolase</fullName>
    </alternativeName>
</protein>
<dbReference type="GO" id="GO:0005737">
    <property type="term" value="C:cytoplasm"/>
    <property type="evidence" value="ECO:0007669"/>
    <property type="project" value="TreeGrafter"/>
</dbReference>
<dbReference type="SUPFAM" id="SSF56235">
    <property type="entry name" value="N-terminal nucleophile aminohydrolases (Ntn hydrolases)"/>
    <property type="match status" value="1"/>
</dbReference>
<feature type="binding site" evidence="9">
    <location>
        <begin position="211"/>
        <end position="214"/>
    </location>
    <ligand>
        <name>substrate</name>
    </ligand>
</feature>
<dbReference type="Proteomes" id="UP000269499">
    <property type="component" value="Unassembled WGS sequence"/>
</dbReference>
<comment type="catalytic activity">
    <reaction evidence="7">
        <text>L-asparagine + H2O = L-aspartate + NH4(+)</text>
        <dbReference type="Rhea" id="RHEA:21016"/>
        <dbReference type="ChEBI" id="CHEBI:15377"/>
        <dbReference type="ChEBI" id="CHEBI:28938"/>
        <dbReference type="ChEBI" id="CHEBI:29991"/>
        <dbReference type="ChEBI" id="CHEBI:58048"/>
        <dbReference type="EC" id="3.5.1.1"/>
    </reaction>
</comment>
<dbReference type="FunFam" id="3.60.20.30:FF:000001">
    <property type="entry name" value="Isoaspartyl peptidase/L-asparaginase"/>
    <property type="match status" value="1"/>
</dbReference>
<dbReference type="EC" id="3.5.1.1" evidence="1"/>
<dbReference type="EMBL" id="QMRA01000052">
    <property type="protein sequence ID" value="RLE53774.1"/>
    <property type="molecule type" value="Genomic_DNA"/>
</dbReference>
<evidence type="ECO:0000256" key="2">
    <source>
        <dbReference type="ARBA" id="ARBA00022670"/>
    </source>
</evidence>
<evidence type="ECO:0000256" key="9">
    <source>
        <dbReference type="PIRSR" id="PIRSR600246-2"/>
    </source>
</evidence>
<keyword evidence="3" id="KW-0378">Hydrolase</keyword>
<reference evidence="11 12" key="1">
    <citation type="submission" date="2018-06" db="EMBL/GenBank/DDBJ databases">
        <title>Extensive metabolic versatility and redundancy in microbially diverse, dynamic hydrothermal sediments.</title>
        <authorList>
            <person name="Dombrowski N."/>
            <person name="Teske A."/>
            <person name="Baker B.J."/>
        </authorList>
    </citation>
    <scope>NUCLEOTIDE SEQUENCE [LARGE SCALE GENOMIC DNA]</scope>
    <source>
        <strain evidence="11">B20_G2</strain>
    </source>
</reference>
<evidence type="ECO:0000313" key="11">
    <source>
        <dbReference type="EMBL" id="RLE53774.1"/>
    </source>
</evidence>